<accession>A0A8B9SFN9</accession>
<keyword evidence="2" id="KW-0970">Cilium biogenesis/degradation</keyword>
<keyword evidence="4" id="KW-0966">Cell projection</keyword>
<keyword evidence="10" id="KW-1185">Reference proteome</keyword>
<reference evidence="9" key="2">
    <citation type="submission" date="2025-09" db="UniProtKB">
        <authorList>
            <consortium name="Ensembl"/>
        </authorList>
    </citation>
    <scope>IDENTIFICATION</scope>
</reference>
<dbReference type="InterPro" id="IPR051885">
    <property type="entry name" value="CC_CF"/>
</dbReference>
<dbReference type="PANTHER" id="PTHR15654">
    <property type="entry name" value="COILED-COIL DOMAIN-CONTAINING PROTEIN 113-RELATED"/>
    <property type="match status" value="1"/>
</dbReference>
<name>A0A8B9SFN9_APTOW</name>
<evidence type="ECO:0000256" key="5">
    <source>
        <dbReference type="ARBA" id="ARBA00044506"/>
    </source>
</evidence>
<evidence type="ECO:0000256" key="6">
    <source>
        <dbReference type="ARBA" id="ARBA00044798"/>
    </source>
</evidence>
<proteinExistence type="inferred from homology"/>
<organism evidence="9 10">
    <name type="scientific">Apteryx owenii</name>
    <name type="common">Little spotted kiwi</name>
    <dbReference type="NCBI Taxonomy" id="8824"/>
    <lineage>
        <taxon>Eukaryota</taxon>
        <taxon>Metazoa</taxon>
        <taxon>Chordata</taxon>
        <taxon>Craniata</taxon>
        <taxon>Vertebrata</taxon>
        <taxon>Euteleostomi</taxon>
        <taxon>Archelosauria</taxon>
        <taxon>Archosauria</taxon>
        <taxon>Dinosauria</taxon>
        <taxon>Saurischia</taxon>
        <taxon>Theropoda</taxon>
        <taxon>Coelurosauria</taxon>
        <taxon>Aves</taxon>
        <taxon>Palaeognathae</taxon>
        <taxon>Apterygiformes</taxon>
        <taxon>Apterygidae</taxon>
        <taxon>Apteryx</taxon>
    </lineage>
</organism>
<evidence type="ECO:0000256" key="7">
    <source>
        <dbReference type="SAM" id="Coils"/>
    </source>
</evidence>
<dbReference type="GO" id="GO:0005930">
    <property type="term" value="C:axoneme"/>
    <property type="evidence" value="ECO:0007669"/>
    <property type="project" value="TreeGrafter"/>
</dbReference>
<evidence type="ECO:0000256" key="2">
    <source>
        <dbReference type="ARBA" id="ARBA00022794"/>
    </source>
</evidence>
<dbReference type="PANTHER" id="PTHR15654:SF2">
    <property type="entry name" value="COILED-COIL DOMAIN-CONTAINING PROTEIN 113"/>
    <property type="match status" value="1"/>
</dbReference>
<dbReference type="InterPro" id="IPR025254">
    <property type="entry name" value="CCDC113/CCDC96_CC"/>
</dbReference>
<evidence type="ECO:0000313" key="9">
    <source>
        <dbReference type="Ensembl" id="ENSAOWP00000027899.1"/>
    </source>
</evidence>
<dbReference type="Proteomes" id="UP000694424">
    <property type="component" value="Unplaced"/>
</dbReference>
<comment type="similarity">
    <text evidence="5">Belongs to the CFAP263 family.</text>
</comment>
<evidence type="ECO:0000313" key="10">
    <source>
        <dbReference type="Proteomes" id="UP000694424"/>
    </source>
</evidence>
<feature type="coiled-coil region" evidence="7">
    <location>
        <begin position="247"/>
        <end position="327"/>
    </location>
</feature>
<evidence type="ECO:0000256" key="4">
    <source>
        <dbReference type="ARBA" id="ARBA00023273"/>
    </source>
</evidence>
<keyword evidence="3 7" id="KW-0175">Coiled coil</keyword>
<comment type="subcellular location">
    <subcellularLocation>
        <location evidence="1">Cell projection</location>
        <location evidence="1">Cilium</location>
    </subcellularLocation>
</comment>
<evidence type="ECO:0000259" key="8">
    <source>
        <dbReference type="Pfam" id="PF13870"/>
    </source>
</evidence>
<dbReference type="GO" id="GO:0036064">
    <property type="term" value="C:ciliary basal body"/>
    <property type="evidence" value="ECO:0007669"/>
    <property type="project" value="TreeGrafter"/>
</dbReference>
<dbReference type="Pfam" id="PF13870">
    <property type="entry name" value="CCDC113_CCDC96_CC"/>
    <property type="match status" value="2"/>
</dbReference>
<feature type="domain" description="CCDC113/CCDC96 coiled-coil" evidence="8">
    <location>
        <begin position="134"/>
        <end position="215"/>
    </location>
</feature>
<sequence length="338" mass="40132">MLRIETEMFEKWCRKMEPQSPPLHLLLDTPDSSYKSKLCDPTDGFVGLTAEQKCELAEWELEETKDEIQRLKEDSEQTLQDLEADMEEADIWWADIQKAISDFDKNIISTISQKKGSIVAFEKLLRYLEEKNHQKDLMTEKLRLENNSLKSYKKKLQQQLRQKEKMGEALLEVRFKQLQIRNVQYQEKIDEKNKELLQLKLTSAKTVQVLNFYKVSEALSTSIFPFFSFQERLQNAMETSVCLMKDISKRKELLEKIEREAILVEEERAKAERLNKKLRRQLSDYRVPSVLRYVHEKMAVTNLEKSLKAWERKVAIAEMSLQSYRRAWNRIKMTSNQH</sequence>
<feature type="coiled-coil region" evidence="7">
    <location>
        <begin position="139"/>
        <end position="202"/>
    </location>
</feature>
<dbReference type="GO" id="GO:0060271">
    <property type="term" value="P:cilium assembly"/>
    <property type="evidence" value="ECO:0007669"/>
    <property type="project" value="TreeGrafter"/>
</dbReference>
<evidence type="ECO:0000256" key="1">
    <source>
        <dbReference type="ARBA" id="ARBA00004138"/>
    </source>
</evidence>
<feature type="coiled-coil region" evidence="7">
    <location>
        <begin position="54"/>
        <end position="88"/>
    </location>
</feature>
<feature type="domain" description="CCDC113/CCDC96 coiled-coil" evidence="8">
    <location>
        <begin position="230"/>
        <end position="322"/>
    </location>
</feature>
<protein>
    <recommendedName>
        <fullName evidence="6">Cilia- and flagella-associated protein 263</fullName>
    </recommendedName>
</protein>
<dbReference type="Ensembl" id="ENSAOWT00000031614.1">
    <property type="protein sequence ID" value="ENSAOWP00000027899.1"/>
    <property type="gene ID" value="ENSAOWG00000018795.1"/>
</dbReference>
<evidence type="ECO:0000256" key="3">
    <source>
        <dbReference type="ARBA" id="ARBA00023054"/>
    </source>
</evidence>
<dbReference type="AlphaFoldDB" id="A0A8B9SFN9"/>
<reference evidence="9" key="1">
    <citation type="submission" date="2025-08" db="UniProtKB">
        <authorList>
            <consortium name="Ensembl"/>
        </authorList>
    </citation>
    <scope>IDENTIFICATION</scope>
</reference>